<dbReference type="STRING" id="526222.Desal_0607"/>
<dbReference type="KEGG" id="dsa:Desal_0607"/>
<feature type="transmembrane region" description="Helical" evidence="1">
    <location>
        <begin position="38"/>
        <end position="55"/>
    </location>
</feature>
<feature type="transmembrane region" description="Helical" evidence="1">
    <location>
        <begin position="76"/>
        <end position="96"/>
    </location>
</feature>
<dbReference type="RefSeq" id="WP_015850492.1">
    <property type="nucleotide sequence ID" value="NC_012881.1"/>
</dbReference>
<sequence>MSEPNKIIVGKKEASDTGMAMVLICLIVGFVYKDWNWIFGAGGLLIVNMTWSMAFKYPAKLWLTFSQLLGSFMSKVILTLVFFVVVTPLAILRRLFGHDPMLLKKWKAKDESAFVTRNHKYNSEEIEDPF</sequence>
<dbReference type="OrthoDB" id="677860at2"/>
<proteinExistence type="predicted"/>
<dbReference type="HOGENOM" id="CLU_127055_2_0_7"/>
<protein>
    <submittedName>
        <fullName evidence="2">Membrane protein</fullName>
    </submittedName>
</protein>
<keyword evidence="1" id="KW-0472">Membrane</keyword>
<evidence type="ECO:0000313" key="3">
    <source>
        <dbReference type="Proteomes" id="UP000002601"/>
    </source>
</evidence>
<dbReference type="eggNOG" id="ENOG503309M">
    <property type="taxonomic scope" value="Bacteria"/>
</dbReference>
<keyword evidence="3" id="KW-1185">Reference proteome</keyword>
<dbReference type="EMBL" id="CP001649">
    <property type="protein sequence ID" value="ACS78673.1"/>
    <property type="molecule type" value="Genomic_DNA"/>
</dbReference>
<reference evidence="2 3" key="1">
    <citation type="submission" date="2009-06" db="EMBL/GenBank/DDBJ databases">
        <title>Complete sequence of Desulfovibrio salexigens DSM 2638.</title>
        <authorList>
            <consortium name="US DOE Joint Genome Institute"/>
            <person name="Lucas S."/>
            <person name="Copeland A."/>
            <person name="Lapidus A."/>
            <person name="Glavina del Rio T."/>
            <person name="Tice H."/>
            <person name="Bruce D."/>
            <person name="Goodwin L."/>
            <person name="Pitluck S."/>
            <person name="Munk A.C."/>
            <person name="Brettin T."/>
            <person name="Detter J.C."/>
            <person name="Han C."/>
            <person name="Tapia R."/>
            <person name="Larimer F."/>
            <person name="Land M."/>
            <person name="Hauser L."/>
            <person name="Kyrpides N."/>
            <person name="Anderson I."/>
            <person name="Wall J.D."/>
            <person name="Arkin A.P."/>
            <person name="Dehal P."/>
            <person name="Chivian D."/>
            <person name="Giles B."/>
            <person name="Hazen T.C."/>
        </authorList>
    </citation>
    <scope>NUCLEOTIDE SEQUENCE [LARGE SCALE GENOMIC DNA]</scope>
    <source>
        <strain evidence="3">ATCC 14822 / DSM 2638 / NCIMB 8403 / VKM B-1763</strain>
    </source>
</reference>
<dbReference type="Pfam" id="PF19588">
    <property type="entry name" value="SxtJ"/>
    <property type="match status" value="1"/>
</dbReference>
<evidence type="ECO:0000313" key="2">
    <source>
        <dbReference type="EMBL" id="ACS78673.1"/>
    </source>
</evidence>
<name>C6BXW5_MARSD</name>
<organism evidence="2 3">
    <name type="scientific">Maridesulfovibrio salexigens (strain ATCC 14822 / DSM 2638 / NCIMB 8403 / VKM B-1763)</name>
    <name type="common">Desulfovibrio salexigens</name>
    <dbReference type="NCBI Taxonomy" id="526222"/>
    <lineage>
        <taxon>Bacteria</taxon>
        <taxon>Pseudomonadati</taxon>
        <taxon>Thermodesulfobacteriota</taxon>
        <taxon>Desulfovibrionia</taxon>
        <taxon>Desulfovibrionales</taxon>
        <taxon>Desulfovibrionaceae</taxon>
        <taxon>Maridesulfovibrio</taxon>
    </lineage>
</organism>
<dbReference type="Proteomes" id="UP000002601">
    <property type="component" value="Chromosome"/>
</dbReference>
<feature type="transmembrane region" description="Helical" evidence="1">
    <location>
        <begin position="14"/>
        <end position="32"/>
    </location>
</feature>
<dbReference type="InterPro" id="IPR045781">
    <property type="entry name" value="SxtJ"/>
</dbReference>
<keyword evidence="1" id="KW-1133">Transmembrane helix</keyword>
<dbReference type="AlphaFoldDB" id="C6BXW5"/>
<evidence type="ECO:0000256" key="1">
    <source>
        <dbReference type="SAM" id="Phobius"/>
    </source>
</evidence>
<gene>
    <name evidence="2" type="ordered locus">Desal_0607</name>
</gene>
<keyword evidence="1" id="KW-0812">Transmembrane</keyword>
<accession>C6BXW5</accession>